<dbReference type="GO" id="GO:0005829">
    <property type="term" value="C:cytosol"/>
    <property type="evidence" value="ECO:0007669"/>
    <property type="project" value="TreeGrafter"/>
</dbReference>
<gene>
    <name evidence="12" type="ORF">GBAR_LOCUS21390</name>
</gene>
<evidence type="ECO:0000313" key="13">
    <source>
        <dbReference type="Proteomes" id="UP001174909"/>
    </source>
</evidence>
<dbReference type="EMBL" id="CASHTH010002987">
    <property type="protein sequence ID" value="CAI8038361.1"/>
    <property type="molecule type" value="Genomic_DNA"/>
</dbReference>
<evidence type="ECO:0000256" key="4">
    <source>
        <dbReference type="ARBA" id="ARBA00022490"/>
    </source>
</evidence>
<dbReference type="InterPro" id="IPR008909">
    <property type="entry name" value="DALR_anticod-bd"/>
</dbReference>
<dbReference type="Pfam" id="PF02092">
    <property type="entry name" value="tRNA_synt_2f"/>
    <property type="match status" value="1"/>
</dbReference>
<evidence type="ECO:0000256" key="5">
    <source>
        <dbReference type="ARBA" id="ARBA00022598"/>
    </source>
</evidence>
<dbReference type="SUPFAM" id="SSF109604">
    <property type="entry name" value="HD-domain/PDEase-like"/>
    <property type="match status" value="1"/>
</dbReference>
<keyword evidence="8" id="KW-0648">Protein biosynthesis</keyword>
<dbReference type="EC" id="6.1.1.14" evidence="3"/>
<keyword evidence="7" id="KW-0067">ATP-binding</keyword>
<comment type="similarity">
    <text evidence="2">Belongs to the class-II aminoacyl-tRNA synthetase family.</text>
</comment>
<comment type="caution">
    <text evidence="12">The sequence shown here is derived from an EMBL/GenBank/DDBJ whole genome shotgun (WGS) entry which is preliminary data.</text>
</comment>
<keyword evidence="6" id="KW-0547">Nucleotide-binding</keyword>
<dbReference type="Pfam" id="PF05746">
    <property type="entry name" value="DALR_1"/>
    <property type="match status" value="1"/>
</dbReference>
<keyword evidence="4" id="KW-0963">Cytoplasm</keyword>
<evidence type="ECO:0000256" key="3">
    <source>
        <dbReference type="ARBA" id="ARBA00012829"/>
    </source>
</evidence>
<evidence type="ECO:0000256" key="6">
    <source>
        <dbReference type="ARBA" id="ARBA00022741"/>
    </source>
</evidence>
<keyword evidence="13" id="KW-1185">Reference proteome</keyword>
<evidence type="ECO:0000256" key="1">
    <source>
        <dbReference type="ARBA" id="ARBA00004496"/>
    </source>
</evidence>
<organism evidence="12 13">
    <name type="scientific">Geodia barretti</name>
    <name type="common">Barrett's horny sponge</name>
    <dbReference type="NCBI Taxonomy" id="519541"/>
    <lineage>
        <taxon>Eukaryota</taxon>
        <taxon>Metazoa</taxon>
        <taxon>Porifera</taxon>
        <taxon>Demospongiae</taxon>
        <taxon>Heteroscleromorpha</taxon>
        <taxon>Tetractinellida</taxon>
        <taxon>Astrophorina</taxon>
        <taxon>Geodiidae</taxon>
        <taxon>Geodia</taxon>
    </lineage>
</organism>
<feature type="domain" description="DALR anticodon binding" evidence="11">
    <location>
        <begin position="170"/>
        <end position="271"/>
    </location>
</feature>
<protein>
    <recommendedName>
        <fullName evidence="3">glycine--tRNA ligase</fullName>
        <ecNumber evidence="3">6.1.1.14</ecNumber>
    </recommendedName>
</protein>
<dbReference type="InterPro" id="IPR015944">
    <property type="entry name" value="Gly-tRNA-synth_bsu"/>
</dbReference>
<evidence type="ECO:0000256" key="10">
    <source>
        <dbReference type="ARBA" id="ARBA00047937"/>
    </source>
</evidence>
<evidence type="ECO:0000313" key="12">
    <source>
        <dbReference type="EMBL" id="CAI8038361.1"/>
    </source>
</evidence>
<proteinExistence type="inferred from homology"/>
<dbReference type="PANTHER" id="PTHR30075">
    <property type="entry name" value="GLYCYL-TRNA SYNTHETASE"/>
    <property type="match status" value="1"/>
</dbReference>
<dbReference type="Proteomes" id="UP001174909">
    <property type="component" value="Unassembled WGS sequence"/>
</dbReference>
<dbReference type="InterPro" id="IPR006194">
    <property type="entry name" value="Gly-tRNA-synth_heterodimer"/>
</dbReference>
<evidence type="ECO:0000256" key="8">
    <source>
        <dbReference type="ARBA" id="ARBA00022917"/>
    </source>
</evidence>
<evidence type="ECO:0000256" key="2">
    <source>
        <dbReference type="ARBA" id="ARBA00008226"/>
    </source>
</evidence>
<dbReference type="GO" id="GO:0006420">
    <property type="term" value="P:arginyl-tRNA aminoacylation"/>
    <property type="evidence" value="ECO:0007669"/>
    <property type="project" value="InterPro"/>
</dbReference>
<dbReference type="PANTHER" id="PTHR30075:SF2">
    <property type="entry name" value="GLYCINE--TRNA LIGASE, CHLOROPLASTIC_MITOCHONDRIAL 2"/>
    <property type="match status" value="1"/>
</dbReference>
<dbReference type="GO" id="GO:0005524">
    <property type="term" value="F:ATP binding"/>
    <property type="evidence" value="ECO:0007669"/>
    <property type="project" value="UniProtKB-KW"/>
</dbReference>
<dbReference type="GO" id="GO:0004814">
    <property type="term" value="F:arginine-tRNA ligase activity"/>
    <property type="evidence" value="ECO:0007669"/>
    <property type="project" value="InterPro"/>
</dbReference>
<keyword evidence="9" id="KW-0030">Aminoacyl-tRNA synthetase</keyword>
<accession>A0AA35T124</accession>
<evidence type="ECO:0000256" key="7">
    <source>
        <dbReference type="ARBA" id="ARBA00022840"/>
    </source>
</evidence>
<sequence length="284" mass="32167">MGRRYAEIEGESSAVATAIGEHYSPRTANDALPQSEVGRIVAITDRIDSLLGLMAAGEKVKADRDPFSLRRMALAVLRIIIECDVDLDLNALLHESARIYTKQNSDDDTVANVFEFMLERLRSYYLDQGYLADEFAAVYELKPARPLEFDKRLRAVRQFRELAEYGDLIAANKRISNILRQSGELKGVQVKPELLVEQSELQLYEQAMNLSKQIVPLIRASDHGEILRKLAVLRDPIDSFFDDVMVMAEDKQIRRNRVALVGFVSRLFREVAEISLLQPVKVNG</sequence>
<evidence type="ECO:0000256" key="9">
    <source>
        <dbReference type="ARBA" id="ARBA00023146"/>
    </source>
</evidence>
<dbReference type="AlphaFoldDB" id="A0AA35T124"/>
<dbReference type="GO" id="GO:0004820">
    <property type="term" value="F:glycine-tRNA ligase activity"/>
    <property type="evidence" value="ECO:0007669"/>
    <property type="project" value="UniProtKB-EC"/>
</dbReference>
<keyword evidence="5 12" id="KW-0436">Ligase</keyword>
<dbReference type="GO" id="GO:0006426">
    <property type="term" value="P:glycyl-tRNA aminoacylation"/>
    <property type="evidence" value="ECO:0007669"/>
    <property type="project" value="InterPro"/>
</dbReference>
<name>A0AA35T124_GEOBA</name>
<reference evidence="12" key="1">
    <citation type="submission" date="2023-03" db="EMBL/GenBank/DDBJ databases">
        <authorList>
            <person name="Steffen K."/>
            <person name="Cardenas P."/>
        </authorList>
    </citation>
    <scope>NUCLEOTIDE SEQUENCE</scope>
</reference>
<dbReference type="PROSITE" id="PS50861">
    <property type="entry name" value="AA_TRNA_LIGASE_II_GLYAB"/>
    <property type="match status" value="1"/>
</dbReference>
<comment type="subcellular location">
    <subcellularLocation>
        <location evidence="1">Cytoplasm</location>
    </subcellularLocation>
</comment>
<comment type="catalytic activity">
    <reaction evidence="10">
        <text>tRNA(Gly) + glycine + ATP = glycyl-tRNA(Gly) + AMP + diphosphate</text>
        <dbReference type="Rhea" id="RHEA:16013"/>
        <dbReference type="Rhea" id="RHEA-COMP:9664"/>
        <dbReference type="Rhea" id="RHEA-COMP:9683"/>
        <dbReference type="ChEBI" id="CHEBI:30616"/>
        <dbReference type="ChEBI" id="CHEBI:33019"/>
        <dbReference type="ChEBI" id="CHEBI:57305"/>
        <dbReference type="ChEBI" id="CHEBI:78442"/>
        <dbReference type="ChEBI" id="CHEBI:78522"/>
        <dbReference type="ChEBI" id="CHEBI:456215"/>
        <dbReference type="EC" id="6.1.1.14"/>
    </reaction>
</comment>
<evidence type="ECO:0000259" key="11">
    <source>
        <dbReference type="Pfam" id="PF05746"/>
    </source>
</evidence>